<proteinExistence type="predicted"/>
<dbReference type="InterPro" id="IPR050327">
    <property type="entry name" value="Proton-linked_MCT"/>
</dbReference>
<evidence type="ECO:0000313" key="2">
    <source>
        <dbReference type="EMBL" id="KAF2191885.1"/>
    </source>
</evidence>
<sequence>MLLYLVAFRDVPIAQIQDPAQGLQELEKANSIINDHDSHSSNLESTLSKNCEKLPGYQGVQIRAVKSFGEPPPDGGLKAWTQAFMGHFVVFNTLGIIGSFGVFQPYYTSKLGFAPSPDSWIGSLQMLGHFCIGMFSGRALDAGYVQWIIVPGVFLSSLGMSMTSLCSQCGLQLCPAMSIAVAIVRSGSTIGGLVYPTIVRQPLSKLGFSWAVRVIAFIMLAPRPSPRKSSPTLTLTTFREAPCTLYCAGVILVTLGLFFTFYYIGSFGLRIIGISYSTLVNRPMVMNGFGLGRLTLSYLAVLNSVRGLCAFAITYGLFTAGSQGPFPVVITSLTTDIKAGVRNGIGFSTIGFATLTGPPWLVR</sequence>
<gene>
    <name evidence="2" type="ORF">K469DRAFT_732013</name>
</gene>
<accession>A0A6A6EL56</accession>
<dbReference type="Proteomes" id="UP000800200">
    <property type="component" value="Unassembled WGS sequence"/>
</dbReference>
<dbReference type="PANTHER" id="PTHR11360">
    <property type="entry name" value="MONOCARBOXYLATE TRANSPORTER"/>
    <property type="match status" value="1"/>
</dbReference>
<name>A0A6A6EL56_9PEZI</name>
<keyword evidence="1" id="KW-0812">Transmembrane</keyword>
<feature type="transmembrane region" description="Helical" evidence="1">
    <location>
        <begin position="173"/>
        <end position="194"/>
    </location>
</feature>
<keyword evidence="3" id="KW-1185">Reference proteome</keyword>
<reference evidence="2" key="1">
    <citation type="journal article" date="2020" name="Stud. Mycol.">
        <title>101 Dothideomycetes genomes: a test case for predicting lifestyles and emergence of pathogens.</title>
        <authorList>
            <person name="Haridas S."/>
            <person name="Albert R."/>
            <person name="Binder M."/>
            <person name="Bloem J."/>
            <person name="Labutti K."/>
            <person name="Salamov A."/>
            <person name="Andreopoulos B."/>
            <person name="Baker S."/>
            <person name="Barry K."/>
            <person name="Bills G."/>
            <person name="Bluhm B."/>
            <person name="Cannon C."/>
            <person name="Castanera R."/>
            <person name="Culley D."/>
            <person name="Daum C."/>
            <person name="Ezra D."/>
            <person name="Gonzalez J."/>
            <person name="Henrissat B."/>
            <person name="Kuo A."/>
            <person name="Liang C."/>
            <person name="Lipzen A."/>
            <person name="Lutzoni F."/>
            <person name="Magnuson J."/>
            <person name="Mondo S."/>
            <person name="Nolan M."/>
            <person name="Ohm R."/>
            <person name="Pangilinan J."/>
            <person name="Park H.-J."/>
            <person name="Ramirez L."/>
            <person name="Alfaro M."/>
            <person name="Sun H."/>
            <person name="Tritt A."/>
            <person name="Yoshinaga Y."/>
            <person name="Zwiers L.-H."/>
            <person name="Turgeon B."/>
            <person name="Goodwin S."/>
            <person name="Spatafora J."/>
            <person name="Crous P."/>
            <person name="Grigoriev I."/>
        </authorList>
    </citation>
    <scope>NUCLEOTIDE SEQUENCE</scope>
    <source>
        <strain evidence="2">CBS 207.26</strain>
    </source>
</reference>
<keyword evidence="1" id="KW-0472">Membrane</keyword>
<dbReference type="EMBL" id="ML994616">
    <property type="protein sequence ID" value="KAF2191885.1"/>
    <property type="molecule type" value="Genomic_DNA"/>
</dbReference>
<dbReference type="InterPro" id="IPR036259">
    <property type="entry name" value="MFS_trans_sf"/>
</dbReference>
<evidence type="ECO:0000256" key="1">
    <source>
        <dbReference type="SAM" id="Phobius"/>
    </source>
</evidence>
<feature type="transmembrane region" description="Helical" evidence="1">
    <location>
        <begin position="243"/>
        <end position="276"/>
    </location>
</feature>
<dbReference type="PANTHER" id="PTHR11360:SF130">
    <property type="entry name" value="MAJOR FACILITATOR SUPERFAMILY (MFS) PROFILE DOMAIN-CONTAINING PROTEIN-RELATED"/>
    <property type="match status" value="1"/>
</dbReference>
<organism evidence="2 3">
    <name type="scientific">Zopfia rhizophila CBS 207.26</name>
    <dbReference type="NCBI Taxonomy" id="1314779"/>
    <lineage>
        <taxon>Eukaryota</taxon>
        <taxon>Fungi</taxon>
        <taxon>Dikarya</taxon>
        <taxon>Ascomycota</taxon>
        <taxon>Pezizomycotina</taxon>
        <taxon>Dothideomycetes</taxon>
        <taxon>Dothideomycetes incertae sedis</taxon>
        <taxon>Zopfiaceae</taxon>
        <taxon>Zopfia</taxon>
    </lineage>
</organism>
<feature type="transmembrane region" description="Helical" evidence="1">
    <location>
        <begin position="88"/>
        <end position="107"/>
    </location>
</feature>
<keyword evidence="1" id="KW-1133">Transmembrane helix</keyword>
<dbReference type="AlphaFoldDB" id="A0A6A6EL56"/>
<feature type="transmembrane region" description="Helical" evidence="1">
    <location>
        <begin position="144"/>
        <end position="166"/>
    </location>
</feature>
<dbReference type="SUPFAM" id="SSF103473">
    <property type="entry name" value="MFS general substrate transporter"/>
    <property type="match status" value="1"/>
</dbReference>
<dbReference type="OrthoDB" id="6499973at2759"/>
<protein>
    <recommendedName>
        <fullName evidence="4">MFS general substrate transporter</fullName>
    </recommendedName>
</protein>
<evidence type="ECO:0008006" key="4">
    <source>
        <dbReference type="Google" id="ProtNLM"/>
    </source>
</evidence>
<evidence type="ECO:0000313" key="3">
    <source>
        <dbReference type="Proteomes" id="UP000800200"/>
    </source>
</evidence>